<gene>
    <name evidence="2" type="ORF">N0V91_009691</name>
</gene>
<evidence type="ECO:0000256" key="1">
    <source>
        <dbReference type="SAM" id="MobiDB-lite"/>
    </source>
</evidence>
<sequence>MQLRYPRQHLPQSERSQIPKKPEYKYNLTSELEGIKRALGESDWDEYVSLIEKVEYDKMDRGEFEKQERKIFQTPTFPRLYKVVREIFAQQWPVRVLGE</sequence>
<dbReference type="EMBL" id="JAPEVA010000114">
    <property type="protein sequence ID" value="KAJ4399080.1"/>
    <property type="molecule type" value="Genomic_DNA"/>
</dbReference>
<evidence type="ECO:0000313" key="2">
    <source>
        <dbReference type="EMBL" id="KAJ4399080.1"/>
    </source>
</evidence>
<name>A0A9W9D2R4_9PLEO</name>
<evidence type="ECO:0000313" key="3">
    <source>
        <dbReference type="Proteomes" id="UP001140510"/>
    </source>
</evidence>
<dbReference type="Proteomes" id="UP001140510">
    <property type="component" value="Unassembled WGS sequence"/>
</dbReference>
<feature type="region of interest" description="Disordered" evidence="1">
    <location>
        <begin position="1"/>
        <end position="21"/>
    </location>
</feature>
<dbReference type="OrthoDB" id="3800185at2759"/>
<reference evidence="2" key="1">
    <citation type="submission" date="2022-10" db="EMBL/GenBank/DDBJ databases">
        <title>Tapping the CABI collections for fungal endophytes: first genome assemblies for Collariella, Neodidymelliopsis, Ascochyta clinopodiicola, Didymella pomorum, Didymosphaeria variabile, Neocosmospora piperis and Neocucurbitaria cava.</title>
        <authorList>
            <person name="Hill R."/>
        </authorList>
    </citation>
    <scope>NUCLEOTIDE SEQUENCE</scope>
    <source>
        <strain evidence="2">IMI 355091</strain>
    </source>
</reference>
<protein>
    <submittedName>
        <fullName evidence="2">Uncharacterized protein</fullName>
    </submittedName>
</protein>
<accession>A0A9W9D2R4</accession>
<dbReference type="AlphaFoldDB" id="A0A9W9D2R4"/>
<keyword evidence="3" id="KW-1185">Reference proteome</keyword>
<comment type="caution">
    <text evidence="2">The sequence shown here is derived from an EMBL/GenBank/DDBJ whole genome shotgun (WGS) entry which is preliminary data.</text>
</comment>
<proteinExistence type="predicted"/>
<organism evidence="2 3">
    <name type="scientific">Didymella pomorum</name>
    <dbReference type="NCBI Taxonomy" id="749634"/>
    <lineage>
        <taxon>Eukaryota</taxon>
        <taxon>Fungi</taxon>
        <taxon>Dikarya</taxon>
        <taxon>Ascomycota</taxon>
        <taxon>Pezizomycotina</taxon>
        <taxon>Dothideomycetes</taxon>
        <taxon>Pleosporomycetidae</taxon>
        <taxon>Pleosporales</taxon>
        <taxon>Pleosporineae</taxon>
        <taxon>Didymellaceae</taxon>
        <taxon>Didymella</taxon>
    </lineage>
</organism>